<dbReference type="Gene3D" id="2.60.220.10">
    <property type="entry name" value="Polysaccharide lyase family 8-like, C-terminal"/>
    <property type="match status" value="1"/>
</dbReference>
<dbReference type="EMBL" id="CP061169">
    <property type="protein sequence ID" value="QPZ38034.1"/>
    <property type="molecule type" value="Genomic_DNA"/>
</dbReference>
<evidence type="ECO:0000256" key="2">
    <source>
        <dbReference type="ARBA" id="ARBA00023239"/>
    </source>
</evidence>
<dbReference type="PROSITE" id="PS51318">
    <property type="entry name" value="TAT"/>
    <property type="match status" value="1"/>
</dbReference>
<accession>A0ABX6YGW4</accession>
<dbReference type="Gene3D" id="2.70.98.10">
    <property type="match status" value="1"/>
</dbReference>
<reference evidence="6 7" key="1">
    <citation type="submission" date="2020-12" db="EMBL/GenBank/DDBJ databases">
        <title>Microbacterium sp. HY060.</title>
        <authorList>
            <person name="Zhou J."/>
        </authorList>
    </citation>
    <scope>NUCLEOTIDE SEQUENCE [LARGE SCALE GENOMIC DNA]</scope>
    <source>
        <strain evidence="6 7">HY60</strain>
    </source>
</reference>
<name>A0ABX6YGW4_9MICO</name>
<dbReference type="InterPro" id="IPR008929">
    <property type="entry name" value="Chondroitin_lyas"/>
</dbReference>
<evidence type="ECO:0008006" key="8">
    <source>
        <dbReference type="Google" id="ProtNLM"/>
    </source>
</evidence>
<feature type="domain" description="Lyase N-terminal" evidence="4">
    <location>
        <begin position="60"/>
        <end position="221"/>
    </location>
</feature>
<dbReference type="PANTHER" id="PTHR37322:SF3">
    <property type="entry name" value="CHONDROITIN SULFATE ABC EXOLYASE"/>
    <property type="match status" value="1"/>
</dbReference>
<dbReference type="InterPro" id="IPR015177">
    <property type="entry name" value="Lyase_catalyt"/>
</dbReference>
<dbReference type="PANTHER" id="PTHR37322">
    <property type="match status" value="1"/>
</dbReference>
<evidence type="ECO:0000313" key="6">
    <source>
        <dbReference type="EMBL" id="QPZ38034.1"/>
    </source>
</evidence>
<proteinExistence type="inferred from homology"/>
<dbReference type="RefSeq" id="WP_166987650.1">
    <property type="nucleotide sequence ID" value="NZ_CP061169.1"/>
</dbReference>
<dbReference type="InterPro" id="IPR011013">
    <property type="entry name" value="Gal_mutarotase_sf_dom"/>
</dbReference>
<dbReference type="Pfam" id="PF02278">
    <property type="entry name" value="Lyase_8"/>
    <property type="match status" value="1"/>
</dbReference>
<protein>
    <recommendedName>
        <fullName evidence="8">Chondroitin ABC lyase</fullName>
    </recommendedName>
</protein>
<organism evidence="6 7">
    <name type="scientific">Paramicrobacterium chengjingii</name>
    <dbReference type="NCBI Taxonomy" id="2769067"/>
    <lineage>
        <taxon>Bacteria</taxon>
        <taxon>Bacillati</taxon>
        <taxon>Actinomycetota</taxon>
        <taxon>Actinomycetes</taxon>
        <taxon>Micrococcales</taxon>
        <taxon>Microbacteriaceae</taxon>
        <taxon>Paramicrobacterium</taxon>
    </lineage>
</organism>
<dbReference type="SUPFAM" id="SSF74650">
    <property type="entry name" value="Galactose mutarotase-like"/>
    <property type="match status" value="1"/>
</dbReference>
<dbReference type="Pfam" id="PF09093">
    <property type="entry name" value="Lyase_catalyt"/>
    <property type="match status" value="1"/>
</dbReference>
<comment type="similarity">
    <text evidence="1">Belongs to the polysaccharide lyase 8 family.</text>
</comment>
<dbReference type="Proteomes" id="UP000662814">
    <property type="component" value="Chromosome"/>
</dbReference>
<sequence length="1046" mass="112367">MKLSRRGVLTAGIVAGATVPNISGLSAAGATPRGGVRTGAAITDIEKRAEELDPPIFLLESRVPKQFSADENSTIEISAERAKVGLHSLAWTYAAGSVLTVKQPLRYAASSYAVGDDQAWMGTVDTFCVWIYNETPTDKPLRIEFGRGANSDCWFDFGLDFTGWRTCWVRFGYDTEGTPHHGMNRVRFIAPTHEGRLFIDQVILNTEMRPDHPTPDDQVPTVQPEIATADNHHWLALLEFRSALAEHPLPPAASTDGVADVRERLLASLAGKPSVSAEALATLTSTVDALGTPALTDDSTPIGTGSFVNGYQSAIWPIELRSDIAEFASVVTLRKVTDAMLTVAQAVKASRDQNASTAAGFATLYLRLFAHLEDQGFATGSAQGSIHHIGYQYRGFADSLLLAQPVLENNKLWDRARSNLSWFFGIGRLTQDFSDPSHYGGLVDVLNTLLQGLIISGLTQDDESEQATVLTAVTSWLNRALTHSPGLSGGFKPDGTTFHHMGPYPDYARDAFAGMSPVIALLHGTAFGVSAEARQVLRTALLTQRLHANTTQWPLSLTGRHPTGDKALHVPTFQHLAGVPDPGAAGPFDTAVASAFLRLLPAQPTNAQKKFAAKLTEAGISKEPAPGGNWQLGYAACGLHRRDEWLVTMRGHSRYLWSTEIYDGANLYGRYSTYGTVEIQAVPDATGQITHAANGYVQPGWDWNRFPGATTRHLGWEQLKADLTGTIEQMVLTRSAFAGAGSWKGAHGVFGMHLMEHPFFDETHTARLSRFSFDDLIVVLGSDISNESANAETETTLYQVRVPDGSATGADSTQTLTEGTPLVDPLGNGYYVASGQKLRTISAAQSGPDQSGAKTGSAEYQTALLRHGTAPNSLGYEYAILVQAGEAKTREFTTKMTTDAAPYTVVRKDAAAHVVSHRGTAITASVCFSAVNDLTGTVTGTDTPCLLMEHVNGEKLELSVTDPDLHLYEGDDPDQFAADGTYEGRMTSYSRPWRANVSAESTVTLTLAGRWSCTAEGATASISGDATTLTVTCQHAASRDLTLTSA</sequence>
<feature type="domain" description="Lyase catalytic" evidence="5">
    <location>
        <begin position="327"/>
        <end position="602"/>
    </location>
</feature>
<dbReference type="SUPFAM" id="SSF49785">
    <property type="entry name" value="Galactose-binding domain-like"/>
    <property type="match status" value="1"/>
</dbReference>
<evidence type="ECO:0000259" key="4">
    <source>
        <dbReference type="Pfam" id="PF09092"/>
    </source>
</evidence>
<evidence type="ECO:0000313" key="7">
    <source>
        <dbReference type="Proteomes" id="UP000662814"/>
    </source>
</evidence>
<evidence type="ECO:0000256" key="1">
    <source>
        <dbReference type="ARBA" id="ARBA00006699"/>
    </source>
</evidence>
<dbReference type="InterPro" id="IPR015176">
    <property type="entry name" value="Lyase_N"/>
</dbReference>
<dbReference type="InterPro" id="IPR024200">
    <property type="entry name" value="Chondroitinase_ABC_I"/>
</dbReference>
<dbReference type="InterPro" id="IPR008979">
    <property type="entry name" value="Galactose-bd-like_sf"/>
</dbReference>
<keyword evidence="2" id="KW-0456">Lyase</keyword>
<dbReference type="Gene3D" id="1.50.10.100">
    <property type="entry name" value="Chondroitin AC/alginate lyase"/>
    <property type="match status" value="1"/>
</dbReference>
<feature type="domain" description="Polysaccharide lyase family 8 central" evidence="3">
    <location>
        <begin position="639"/>
        <end position="883"/>
    </location>
</feature>
<dbReference type="InterPro" id="IPR039174">
    <property type="entry name" value="Chondroitin_ABC_lyase"/>
</dbReference>
<evidence type="ECO:0000259" key="3">
    <source>
        <dbReference type="Pfam" id="PF02278"/>
    </source>
</evidence>
<dbReference type="Gene3D" id="2.60.120.430">
    <property type="entry name" value="Galactose-binding lectin"/>
    <property type="match status" value="1"/>
</dbReference>
<dbReference type="InterPro" id="IPR006311">
    <property type="entry name" value="TAT_signal"/>
</dbReference>
<evidence type="ECO:0000259" key="5">
    <source>
        <dbReference type="Pfam" id="PF09093"/>
    </source>
</evidence>
<dbReference type="PIRSF" id="PIRSF034515">
    <property type="entry name" value="Chondroitinase"/>
    <property type="match status" value="1"/>
</dbReference>
<keyword evidence="7" id="KW-1185">Reference proteome</keyword>
<dbReference type="SUPFAM" id="SSF48230">
    <property type="entry name" value="Chondroitin AC/alginate lyase"/>
    <property type="match status" value="1"/>
</dbReference>
<dbReference type="InterPro" id="IPR011071">
    <property type="entry name" value="Lyase_8-like_C"/>
</dbReference>
<dbReference type="InterPro" id="IPR014718">
    <property type="entry name" value="GH-type_carb-bd"/>
</dbReference>
<dbReference type="Pfam" id="PF09092">
    <property type="entry name" value="Lyase_N"/>
    <property type="match status" value="1"/>
</dbReference>
<dbReference type="InterPro" id="IPR003159">
    <property type="entry name" value="Lyase_8_central_dom"/>
</dbReference>
<dbReference type="SUPFAM" id="SSF49863">
    <property type="entry name" value="Hyaluronate lyase-like, C-terminal domain"/>
    <property type="match status" value="1"/>
</dbReference>
<gene>
    <name evidence="6" type="ORF">HCR76_14735</name>
</gene>